<sequence length="103" mass="11591">MDKSWMGTNRTNKSYVDEVGTFIDYAVHNLQKMGNINLQTWKKDEPSISATKPVNATTEFIDDVDFASDVPTDGPAKVEMVNATKDNFDEDDLVKFQELLLDA</sequence>
<gene>
    <name evidence="1" type="ORF">Tci_615628</name>
</gene>
<protein>
    <submittedName>
        <fullName evidence="1">Uncharacterized protein</fullName>
    </submittedName>
</protein>
<organism evidence="1">
    <name type="scientific">Tanacetum cinerariifolium</name>
    <name type="common">Dalmatian daisy</name>
    <name type="synonym">Chrysanthemum cinerariifolium</name>
    <dbReference type="NCBI Taxonomy" id="118510"/>
    <lineage>
        <taxon>Eukaryota</taxon>
        <taxon>Viridiplantae</taxon>
        <taxon>Streptophyta</taxon>
        <taxon>Embryophyta</taxon>
        <taxon>Tracheophyta</taxon>
        <taxon>Spermatophyta</taxon>
        <taxon>Magnoliopsida</taxon>
        <taxon>eudicotyledons</taxon>
        <taxon>Gunneridae</taxon>
        <taxon>Pentapetalae</taxon>
        <taxon>asterids</taxon>
        <taxon>campanulids</taxon>
        <taxon>Asterales</taxon>
        <taxon>Asteraceae</taxon>
        <taxon>Asteroideae</taxon>
        <taxon>Anthemideae</taxon>
        <taxon>Anthemidinae</taxon>
        <taxon>Tanacetum</taxon>
    </lineage>
</organism>
<evidence type="ECO:0000313" key="1">
    <source>
        <dbReference type="EMBL" id="GFA43656.1"/>
    </source>
</evidence>
<reference evidence="1" key="1">
    <citation type="journal article" date="2019" name="Sci. Rep.">
        <title>Draft genome of Tanacetum cinerariifolium, the natural source of mosquito coil.</title>
        <authorList>
            <person name="Yamashiro T."/>
            <person name="Shiraishi A."/>
            <person name="Satake H."/>
            <person name="Nakayama K."/>
        </authorList>
    </citation>
    <scope>NUCLEOTIDE SEQUENCE</scope>
</reference>
<dbReference type="AlphaFoldDB" id="A0A699JNI4"/>
<proteinExistence type="predicted"/>
<comment type="caution">
    <text evidence="1">The sequence shown here is derived from an EMBL/GenBank/DDBJ whole genome shotgun (WGS) entry which is preliminary data.</text>
</comment>
<accession>A0A699JNI4</accession>
<name>A0A699JNI4_TANCI</name>
<dbReference type="EMBL" id="BKCJ010423761">
    <property type="protein sequence ID" value="GFA43656.1"/>
    <property type="molecule type" value="Genomic_DNA"/>
</dbReference>